<feature type="chain" id="PRO_5026005199" evidence="12">
    <location>
        <begin position="25"/>
        <end position="513"/>
    </location>
</feature>
<feature type="active site" description="Charge relay system" evidence="10">
    <location>
        <position position="125"/>
    </location>
</feature>
<comment type="subcellular location">
    <subcellularLocation>
        <location evidence="2">Secreted</location>
    </subcellularLocation>
</comment>
<sequence>MKKVLSFLLVITIVFITLTPPVFADQEIPTERVIIVFKDEVDEKIVNRYNGDIQDEFEHIPVVAAEVPASMVDNLENNRDVVAVESDHLVQVSGQIQEWGIDTVKAPLFWNQSFSGKGIKIAIIDTGIALHEDLNIAGGVSFTSYSKTFQDDNGHGTHVAGIIGAKNNGIGTIGVAPDANLYSVKVLDHNGQGYLSDIIAGIDWAVSNQMDIINLSLGTPYDSISLKKAVDEAYANGVLVVAAGGNNGNVDGLGNTVEFPAKYDSAISVGAIDGMNARASFSATGSELEVVAPGVGIVSSYLNNRYVKMNGTSMAAPYVSGLLALLKEANPTLNAVQLRNKLHHSVMDLGVAGRDNLFGFGLVQAKVDELKKDETVGSVQEAIVVPTITKPSPAKKVEPKPVIQKPKKIVKKDLKATISTAKLTYKRGQTVWVTTKVVDSKTKKPLKGALVKLTVKPSKGKTKFIQVKTNGKGVASFKYVTNKKSAKGKYRFTALSSLSKYNTRTISKMIVVK</sequence>
<dbReference type="PROSITE" id="PS00136">
    <property type="entry name" value="SUBTILASE_ASP"/>
    <property type="match status" value="1"/>
</dbReference>
<evidence type="ECO:0000256" key="10">
    <source>
        <dbReference type="PROSITE-ProRule" id="PRU01240"/>
    </source>
</evidence>
<evidence type="ECO:0000256" key="12">
    <source>
        <dbReference type="SAM" id="SignalP"/>
    </source>
</evidence>
<dbReference type="InterPro" id="IPR023828">
    <property type="entry name" value="Peptidase_S8_Ser-AS"/>
</dbReference>
<keyword evidence="15" id="KW-1185">Reference proteome</keyword>
<dbReference type="SUPFAM" id="SSF52743">
    <property type="entry name" value="Subtilisin-like"/>
    <property type="match status" value="1"/>
</dbReference>
<comment type="similarity">
    <text evidence="3 10 11">Belongs to the peptidase S8 family.</text>
</comment>
<dbReference type="GO" id="GO:0004252">
    <property type="term" value="F:serine-type endopeptidase activity"/>
    <property type="evidence" value="ECO:0007669"/>
    <property type="project" value="UniProtKB-UniRule"/>
</dbReference>
<dbReference type="OrthoDB" id="9798386at2"/>
<dbReference type="InterPro" id="IPR050131">
    <property type="entry name" value="Peptidase_S8_subtilisin-like"/>
</dbReference>
<dbReference type="Pfam" id="PF00082">
    <property type="entry name" value="Peptidase_S8"/>
    <property type="match status" value="1"/>
</dbReference>
<keyword evidence="6" id="KW-0479">Metal-binding</keyword>
<gene>
    <name evidence="14" type="ORF">GH754_14425</name>
</gene>
<keyword evidence="12" id="KW-0732">Signal</keyword>
<dbReference type="Proteomes" id="UP000480185">
    <property type="component" value="Unassembled WGS sequence"/>
</dbReference>
<evidence type="ECO:0000256" key="2">
    <source>
        <dbReference type="ARBA" id="ARBA00004613"/>
    </source>
</evidence>
<dbReference type="EMBL" id="WJNH01000009">
    <property type="protein sequence ID" value="MRG87486.1"/>
    <property type="molecule type" value="Genomic_DNA"/>
</dbReference>
<dbReference type="InterPro" id="IPR015500">
    <property type="entry name" value="Peptidase_S8_subtilisin-rel"/>
</dbReference>
<dbReference type="Gene3D" id="2.60.40.1930">
    <property type="match status" value="1"/>
</dbReference>
<evidence type="ECO:0000256" key="7">
    <source>
        <dbReference type="ARBA" id="ARBA00022801"/>
    </source>
</evidence>
<evidence type="ECO:0000256" key="1">
    <source>
        <dbReference type="ARBA" id="ARBA00001913"/>
    </source>
</evidence>
<keyword evidence="5 10" id="KW-0645">Protease</keyword>
<feature type="active site" description="Charge relay system" evidence="10">
    <location>
        <position position="313"/>
    </location>
</feature>
<dbReference type="PRINTS" id="PR00723">
    <property type="entry name" value="SUBTILISIN"/>
</dbReference>
<evidence type="ECO:0000259" key="13">
    <source>
        <dbReference type="Pfam" id="PF00082"/>
    </source>
</evidence>
<feature type="signal peptide" evidence="12">
    <location>
        <begin position="1"/>
        <end position="24"/>
    </location>
</feature>
<evidence type="ECO:0000256" key="11">
    <source>
        <dbReference type="RuleBase" id="RU003355"/>
    </source>
</evidence>
<dbReference type="GO" id="GO:0005576">
    <property type="term" value="C:extracellular region"/>
    <property type="evidence" value="ECO:0007669"/>
    <property type="project" value="UniProtKB-SubCell"/>
</dbReference>
<dbReference type="PROSITE" id="PS00137">
    <property type="entry name" value="SUBTILASE_HIS"/>
    <property type="match status" value="1"/>
</dbReference>
<keyword evidence="7 10" id="KW-0378">Hydrolase</keyword>
<dbReference type="PROSITE" id="PS00138">
    <property type="entry name" value="SUBTILASE_SER"/>
    <property type="match status" value="1"/>
</dbReference>
<evidence type="ECO:0000256" key="4">
    <source>
        <dbReference type="ARBA" id="ARBA00022525"/>
    </source>
</evidence>
<accession>A0A6G1X9A7</accession>
<dbReference type="PROSITE" id="PS51892">
    <property type="entry name" value="SUBTILASE"/>
    <property type="match status" value="1"/>
</dbReference>
<dbReference type="InterPro" id="IPR000209">
    <property type="entry name" value="Peptidase_S8/S53_dom"/>
</dbReference>
<evidence type="ECO:0000256" key="5">
    <source>
        <dbReference type="ARBA" id="ARBA00022670"/>
    </source>
</evidence>
<dbReference type="Gene3D" id="3.30.70.80">
    <property type="entry name" value="Peptidase S8 propeptide/proteinase inhibitor I9"/>
    <property type="match status" value="1"/>
</dbReference>
<comment type="cofactor">
    <cofactor evidence="1">
        <name>Ca(2+)</name>
        <dbReference type="ChEBI" id="CHEBI:29108"/>
    </cofactor>
</comment>
<name>A0A6G1X9A7_9BACI</name>
<evidence type="ECO:0000313" key="15">
    <source>
        <dbReference type="Proteomes" id="UP000480185"/>
    </source>
</evidence>
<evidence type="ECO:0000256" key="6">
    <source>
        <dbReference type="ARBA" id="ARBA00022723"/>
    </source>
</evidence>
<keyword evidence="9" id="KW-0106">Calcium</keyword>
<dbReference type="PANTHER" id="PTHR43806">
    <property type="entry name" value="PEPTIDASE S8"/>
    <property type="match status" value="1"/>
</dbReference>
<keyword evidence="8 10" id="KW-0720">Serine protease</keyword>
<dbReference type="GO" id="GO:0046872">
    <property type="term" value="F:metal ion binding"/>
    <property type="evidence" value="ECO:0007669"/>
    <property type="project" value="UniProtKB-KW"/>
</dbReference>
<feature type="domain" description="Peptidase S8/S53" evidence="13">
    <location>
        <begin position="116"/>
        <end position="361"/>
    </location>
</feature>
<dbReference type="InterPro" id="IPR023827">
    <property type="entry name" value="Peptidase_S8_Asp-AS"/>
</dbReference>
<dbReference type="PANTHER" id="PTHR43806:SF11">
    <property type="entry name" value="CEREVISIN-RELATED"/>
    <property type="match status" value="1"/>
</dbReference>
<dbReference type="RefSeq" id="WP_153729368.1">
    <property type="nucleotide sequence ID" value="NZ_WJNH01000009.1"/>
</dbReference>
<keyword evidence="4" id="KW-0964">Secreted</keyword>
<dbReference type="InterPro" id="IPR022398">
    <property type="entry name" value="Peptidase_S8_His-AS"/>
</dbReference>
<evidence type="ECO:0000313" key="14">
    <source>
        <dbReference type="EMBL" id="MRG87486.1"/>
    </source>
</evidence>
<evidence type="ECO:0000256" key="9">
    <source>
        <dbReference type="ARBA" id="ARBA00022837"/>
    </source>
</evidence>
<dbReference type="AlphaFoldDB" id="A0A6G1X9A7"/>
<comment type="caution">
    <text evidence="14">The sequence shown here is derived from an EMBL/GenBank/DDBJ whole genome shotgun (WGS) entry which is preliminary data.</text>
</comment>
<dbReference type="InterPro" id="IPR037045">
    <property type="entry name" value="S8pro/Inhibitor_I9_sf"/>
</dbReference>
<dbReference type="InterPro" id="IPR036852">
    <property type="entry name" value="Peptidase_S8/S53_dom_sf"/>
</dbReference>
<dbReference type="CDD" id="cd07477">
    <property type="entry name" value="Peptidases_S8_Subtilisin_subset"/>
    <property type="match status" value="1"/>
</dbReference>
<evidence type="ECO:0000256" key="8">
    <source>
        <dbReference type="ARBA" id="ARBA00022825"/>
    </source>
</evidence>
<protein>
    <submittedName>
        <fullName evidence="14">S8 family serine peptidase</fullName>
    </submittedName>
</protein>
<dbReference type="SUPFAM" id="SSF54897">
    <property type="entry name" value="Protease propeptides/inhibitors"/>
    <property type="match status" value="1"/>
</dbReference>
<organism evidence="14 15">
    <name type="scientific">Salinibacillus xinjiangensis</name>
    <dbReference type="NCBI Taxonomy" id="1229268"/>
    <lineage>
        <taxon>Bacteria</taxon>
        <taxon>Bacillati</taxon>
        <taxon>Bacillota</taxon>
        <taxon>Bacilli</taxon>
        <taxon>Bacillales</taxon>
        <taxon>Bacillaceae</taxon>
        <taxon>Salinibacillus</taxon>
    </lineage>
</organism>
<feature type="active site" description="Charge relay system" evidence="10">
    <location>
        <position position="155"/>
    </location>
</feature>
<evidence type="ECO:0000256" key="3">
    <source>
        <dbReference type="ARBA" id="ARBA00011073"/>
    </source>
</evidence>
<proteinExistence type="inferred from homology"/>
<reference evidence="14 15" key="1">
    <citation type="submission" date="2019-11" db="EMBL/GenBank/DDBJ databases">
        <authorList>
            <person name="Li J."/>
        </authorList>
    </citation>
    <scope>NUCLEOTIDE SEQUENCE [LARGE SCALE GENOMIC DNA]</scope>
    <source>
        <strain evidence="14 15">J4</strain>
    </source>
</reference>
<dbReference type="Gene3D" id="3.40.50.200">
    <property type="entry name" value="Peptidase S8/S53 domain"/>
    <property type="match status" value="1"/>
</dbReference>
<dbReference type="GO" id="GO:0006508">
    <property type="term" value="P:proteolysis"/>
    <property type="evidence" value="ECO:0007669"/>
    <property type="project" value="UniProtKB-KW"/>
</dbReference>
<dbReference type="InterPro" id="IPR034202">
    <property type="entry name" value="Subtilisin_Carlsberg-like"/>
</dbReference>